<dbReference type="Proteomes" id="UP000503447">
    <property type="component" value="Chromosome"/>
</dbReference>
<evidence type="ECO:0000313" key="3">
    <source>
        <dbReference type="Proteomes" id="UP000503447"/>
    </source>
</evidence>
<protein>
    <submittedName>
        <fullName evidence="2">Uncharacterized protein</fullName>
    </submittedName>
</protein>
<accession>A0A6M5Z4X9</accession>
<keyword evidence="1" id="KW-0472">Membrane</keyword>
<dbReference type="KEGG" id="ftj:FTUN_8161"/>
<evidence type="ECO:0000313" key="2">
    <source>
        <dbReference type="EMBL" id="QJX00531.1"/>
    </source>
</evidence>
<keyword evidence="1" id="KW-1133">Transmembrane helix</keyword>
<name>A0A6M5Z4X9_9BACT</name>
<dbReference type="EMBL" id="CP053452">
    <property type="protein sequence ID" value="QJX00531.1"/>
    <property type="molecule type" value="Genomic_DNA"/>
</dbReference>
<dbReference type="AlphaFoldDB" id="A0A6M5Z4X9"/>
<sequence>MKPGTRPFLTRVPFAALILLAGGAFLYFVYVVVR</sequence>
<reference evidence="3" key="1">
    <citation type="submission" date="2020-05" db="EMBL/GenBank/DDBJ databases">
        <title>Frigoriglobus tundricola gen. nov., sp. nov., a psychrotolerant cellulolytic planctomycete of the family Gemmataceae with two divergent copies of 16S rRNA gene.</title>
        <authorList>
            <person name="Kulichevskaya I.S."/>
            <person name="Ivanova A.A."/>
            <person name="Naumoff D.G."/>
            <person name="Beletsky A.V."/>
            <person name="Rijpstra W.I.C."/>
            <person name="Sinninghe Damste J.S."/>
            <person name="Mardanov A.V."/>
            <person name="Ravin N.V."/>
            <person name="Dedysh S.N."/>
        </authorList>
    </citation>
    <scope>NUCLEOTIDE SEQUENCE [LARGE SCALE GENOMIC DNA]</scope>
    <source>
        <strain evidence="3">PL17</strain>
    </source>
</reference>
<feature type="transmembrane region" description="Helical" evidence="1">
    <location>
        <begin position="12"/>
        <end position="33"/>
    </location>
</feature>
<gene>
    <name evidence="2" type="ORF">FTUN_8161</name>
</gene>
<keyword evidence="3" id="KW-1185">Reference proteome</keyword>
<proteinExistence type="predicted"/>
<organism evidence="2 3">
    <name type="scientific">Frigoriglobus tundricola</name>
    <dbReference type="NCBI Taxonomy" id="2774151"/>
    <lineage>
        <taxon>Bacteria</taxon>
        <taxon>Pseudomonadati</taxon>
        <taxon>Planctomycetota</taxon>
        <taxon>Planctomycetia</taxon>
        <taxon>Gemmatales</taxon>
        <taxon>Gemmataceae</taxon>
        <taxon>Frigoriglobus</taxon>
    </lineage>
</organism>
<keyword evidence="1" id="KW-0812">Transmembrane</keyword>
<evidence type="ECO:0000256" key="1">
    <source>
        <dbReference type="SAM" id="Phobius"/>
    </source>
</evidence>